<dbReference type="EMBL" id="CAJZBQ010000054">
    <property type="protein sequence ID" value="CAG9332328.1"/>
    <property type="molecule type" value="Genomic_DNA"/>
</dbReference>
<evidence type="ECO:0000313" key="2">
    <source>
        <dbReference type="Proteomes" id="UP001162131"/>
    </source>
</evidence>
<organism evidence="1 2">
    <name type="scientific">Blepharisma stoltei</name>
    <dbReference type="NCBI Taxonomy" id="1481888"/>
    <lineage>
        <taxon>Eukaryota</taxon>
        <taxon>Sar</taxon>
        <taxon>Alveolata</taxon>
        <taxon>Ciliophora</taxon>
        <taxon>Postciliodesmatophora</taxon>
        <taxon>Heterotrichea</taxon>
        <taxon>Heterotrichida</taxon>
        <taxon>Blepharismidae</taxon>
        <taxon>Blepharisma</taxon>
    </lineage>
</organism>
<dbReference type="AlphaFoldDB" id="A0AAU9JXB0"/>
<comment type="caution">
    <text evidence="1">The sequence shown here is derived from an EMBL/GenBank/DDBJ whole genome shotgun (WGS) entry which is preliminary data.</text>
</comment>
<keyword evidence="2" id="KW-1185">Reference proteome</keyword>
<proteinExistence type="predicted"/>
<accession>A0AAU9JXB0</accession>
<reference evidence="1" key="1">
    <citation type="submission" date="2021-09" db="EMBL/GenBank/DDBJ databases">
        <authorList>
            <consortium name="AG Swart"/>
            <person name="Singh M."/>
            <person name="Singh A."/>
            <person name="Seah K."/>
            <person name="Emmerich C."/>
        </authorList>
    </citation>
    <scope>NUCLEOTIDE SEQUENCE</scope>
    <source>
        <strain evidence="1">ATCC30299</strain>
    </source>
</reference>
<dbReference type="Proteomes" id="UP001162131">
    <property type="component" value="Unassembled WGS sequence"/>
</dbReference>
<protein>
    <submittedName>
        <fullName evidence="1">Uncharacterized protein</fullName>
    </submittedName>
</protein>
<evidence type="ECO:0000313" key="1">
    <source>
        <dbReference type="EMBL" id="CAG9332328.1"/>
    </source>
</evidence>
<name>A0AAU9JXB0_9CILI</name>
<sequence length="181" mass="20907">MQEYKIINGVRGRNFKRCQLEPIKTRPSYNSYLSAQNSSKFFMYDSQSSDEMEGNETIAHGIKVVIRTPTEFSVNSSYNDLSLKNPANYSVKHTSKSLERFTNNFSRIKKGKIISVYSQKNLTKENKIKLPPIHIEHNFLKHSKRAKKKTLKASVVNMQELFSAASMQNHKSRGHNNEIFM</sequence>
<gene>
    <name evidence="1" type="ORF">BSTOLATCC_MIC55778</name>
</gene>